<feature type="domain" description="HNH nuclease" evidence="1">
    <location>
        <begin position="149"/>
        <end position="199"/>
    </location>
</feature>
<dbReference type="KEGG" id="civ:IMZ16_08210"/>
<dbReference type="AlphaFoldDB" id="A0A7M1T169"/>
<proteinExistence type="predicted"/>
<keyword evidence="2" id="KW-0378">Hydrolase</keyword>
<dbReference type="Proteomes" id="UP000593605">
    <property type="component" value="Chromosome"/>
</dbReference>
<accession>A0A7M1T169</accession>
<dbReference type="Pfam" id="PF13391">
    <property type="entry name" value="HNH_2"/>
    <property type="match status" value="1"/>
</dbReference>
<gene>
    <name evidence="2" type="ORF">IMZ16_08210</name>
</gene>
<name>A0A7M1T169_9FLAO</name>
<evidence type="ECO:0000313" key="3">
    <source>
        <dbReference type="Proteomes" id="UP000593605"/>
    </source>
</evidence>
<reference evidence="2 3" key="1">
    <citation type="submission" date="2020-10" db="EMBL/GenBank/DDBJ databases">
        <title>Complete genome of Cruoricapor ignavus strain M1214 isolated from the blood culture of a febrile patient.</title>
        <authorList>
            <person name="Guglielmino C.J.D."/>
        </authorList>
    </citation>
    <scope>NUCLEOTIDE SEQUENCE [LARGE SCALE GENOMIC DNA]</scope>
    <source>
        <strain evidence="2 3">M1214</strain>
    </source>
</reference>
<evidence type="ECO:0000313" key="2">
    <source>
        <dbReference type="EMBL" id="QOR73501.1"/>
    </source>
</evidence>
<protein>
    <submittedName>
        <fullName evidence="2">HNH endonuclease</fullName>
    </submittedName>
</protein>
<dbReference type="InterPro" id="IPR003615">
    <property type="entry name" value="HNH_nuc"/>
</dbReference>
<keyword evidence="2" id="KW-0255">Endonuclease</keyword>
<dbReference type="GO" id="GO:0004519">
    <property type="term" value="F:endonuclease activity"/>
    <property type="evidence" value="ECO:0007669"/>
    <property type="project" value="UniProtKB-KW"/>
</dbReference>
<evidence type="ECO:0000259" key="1">
    <source>
        <dbReference type="Pfam" id="PF13391"/>
    </source>
</evidence>
<sequence length="255" mass="29362">MAKSANWTREETIVAFYVYCKIPFKSSSKTHPTVIKYANILGRTPSALNMKIGNFGRLDPELRKQGIIGLDNGSRMDEEVWNEFQGNWDALTFESERIIAELQHQPIEKNIGIDLENLPSGEVKEQLVRTRVNQSFFRSAVLSSYNIRCCITGIHHASFLHACHIVPWHKDKTTRTNPQNGLCLSALHHKAYDEGFISVTPDYEITISDAINNCGDYDTVQAFFLKYNRRKITLPDRFLPKRDYLDYHFTQIFKG</sequence>
<dbReference type="EMBL" id="CP063145">
    <property type="protein sequence ID" value="QOR73501.1"/>
    <property type="molecule type" value="Genomic_DNA"/>
</dbReference>
<keyword evidence="2" id="KW-0540">Nuclease</keyword>
<organism evidence="2 3">
    <name type="scientific">Cruoricaptor ignavus</name>
    <dbReference type="NCBI Taxonomy" id="1118202"/>
    <lineage>
        <taxon>Bacteria</taxon>
        <taxon>Pseudomonadati</taxon>
        <taxon>Bacteroidota</taxon>
        <taxon>Flavobacteriia</taxon>
        <taxon>Flavobacteriales</taxon>
        <taxon>Weeksellaceae</taxon>
        <taxon>Cruoricaptor</taxon>
    </lineage>
</organism>
<dbReference type="RefSeq" id="WP_193439644.1">
    <property type="nucleotide sequence ID" value="NZ_CP063145.1"/>
</dbReference>